<evidence type="ECO:0000313" key="2">
    <source>
        <dbReference type="EMBL" id="KAK1751412.1"/>
    </source>
</evidence>
<keyword evidence="2" id="KW-0808">Transferase</keyword>
<name>A0AAJ0B4I1_9PEZI</name>
<dbReference type="SUPFAM" id="SSF53335">
    <property type="entry name" value="S-adenosyl-L-methionine-dependent methyltransferases"/>
    <property type="match status" value="1"/>
</dbReference>
<dbReference type="Gene3D" id="3.40.50.150">
    <property type="entry name" value="Vaccinia Virus protein VP39"/>
    <property type="match status" value="1"/>
</dbReference>
<dbReference type="EMBL" id="MU839842">
    <property type="protein sequence ID" value="KAK1751412.1"/>
    <property type="molecule type" value="Genomic_DNA"/>
</dbReference>
<dbReference type="Proteomes" id="UP001239445">
    <property type="component" value="Unassembled WGS sequence"/>
</dbReference>
<dbReference type="InterPro" id="IPR013216">
    <property type="entry name" value="Methyltransf_11"/>
</dbReference>
<dbReference type="InterPro" id="IPR029063">
    <property type="entry name" value="SAM-dependent_MTases_sf"/>
</dbReference>
<dbReference type="AlphaFoldDB" id="A0AAJ0B4I1"/>
<dbReference type="GO" id="GO:0032259">
    <property type="term" value="P:methylation"/>
    <property type="evidence" value="ECO:0007669"/>
    <property type="project" value="UniProtKB-KW"/>
</dbReference>
<dbReference type="CDD" id="cd02440">
    <property type="entry name" value="AdoMet_MTases"/>
    <property type="match status" value="1"/>
</dbReference>
<reference evidence="2" key="1">
    <citation type="submission" date="2023-06" db="EMBL/GenBank/DDBJ databases">
        <title>Genome-scale phylogeny and comparative genomics of the fungal order Sordariales.</title>
        <authorList>
            <consortium name="Lawrence Berkeley National Laboratory"/>
            <person name="Hensen N."/>
            <person name="Bonometti L."/>
            <person name="Westerberg I."/>
            <person name="Brannstrom I.O."/>
            <person name="Guillou S."/>
            <person name="Cros-Aarteil S."/>
            <person name="Calhoun S."/>
            <person name="Haridas S."/>
            <person name="Kuo A."/>
            <person name="Mondo S."/>
            <person name="Pangilinan J."/>
            <person name="Riley R."/>
            <person name="Labutti K."/>
            <person name="Andreopoulos B."/>
            <person name="Lipzen A."/>
            <person name="Chen C."/>
            <person name="Yanf M."/>
            <person name="Daum C."/>
            <person name="Ng V."/>
            <person name="Clum A."/>
            <person name="Steindorff A."/>
            <person name="Ohm R."/>
            <person name="Martin F."/>
            <person name="Silar P."/>
            <person name="Natvig D."/>
            <person name="Lalanne C."/>
            <person name="Gautier V."/>
            <person name="Ament-Velasquez S.L."/>
            <person name="Kruys A."/>
            <person name="Hutchinson M.I."/>
            <person name="Powell A.J."/>
            <person name="Barry K."/>
            <person name="Miller A.N."/>
            <person name="Grigoriev I.V."/>
            <person name="Debuchy R."/>
            <person name="Gladieux P."/>
            <person name="Thoren M.H."/>
            <person name="Johannesson H."/>
        </authorList>
    </citation>
    <scope>NUCLEOTIDE SEQUENCE</scope>
    <source>
        <strain evidence="2">PSN4</strain>
    </source>
</reference>
<dbReference type="PANTHER" id="PTHR45036:SF1">
    <property type="entry name" value="METHYLTRANSFERASE LIKE 7A"/>
    <property type="match status" value="1"/>
</dbReference>
<sequence length="267" mass="30606">MPLDLKARFRSYTELWQSLGYAIWCAYLSVKDAFREGRYRDLLRVREHLDSAFYGWYKTLNHYALNYERNMTPLPRLVPACAGVVLEIGPGMGNQLYFFDKSKISRIVGVECSAKFLPELRGQIQEHKLEDVYEVVIAGIEDSDVLEKHGIKPGSVDTILSTGVLCSLPNPEALMREMYKLLKPGGKFIFWEHHQSKDRVTSVVQGFWDIAWSPFLGGCHLNRDIEGIVLQAGKWENTESIGNDNSERPYVMLPRVWGELVKPHELN</sequence>
<organism evidence="2 3">
    <name type="scientific">Echria macrotheca</name>
    <dbReference type="NCBI Taxonomy" id="438768"/>
    <lineage>
        <taxon>Eukaryota</taxon>
        <taxon>Fungi</taxon>
        <taxon>Dikarya</taxon>
        <taxon>Ascomycota</taxon>
        <taxon>Pezizomycotina</taxon>
        <taxon>Sordariomycetes</taxon>
        <taxon>Sordariomycetidae</taxon>
        <taxon>Sordariales</taxon>
        <taxon>Schizotheciaceae</taxon>
        <taxon>Echria</taxon>
    </lineage>
</organism>
<dbReference type="PANTHER" id="PTHR45036">
    <property type="entry name" value="METHYLTRANSFERASE LIKE 7B"/>
    <property type="match status" value="1"/>
</dbReference>
<gene>
    <name evidence="2" type="ORF">QBC47DRAFT_391749</name>
</gene>
<dbReference type="Pfam" id="PF08241">
    <property type="entry name" value="Methyltransf_11"/>
    <property type="match status" value="1"/>
</dbReference>
<comment type="caution">
    <text evidence="2">The sequence shown here is derived from an EMBL/GenBank/DDBJ whole genome shotgun (WGS) entry which is preliminary data.</text>
</comment>
<dbReference type="InterPro" id="IPR052356">
    <property type="entry name" value="Thiol_S-MT"/>
</dbReference>
<keyword evidence="2" id="KW-0489">Methyltransferase</keyword>
<accession>A0AAJ0B4I1</accession>
<feature type="domain" description="Methyltransferase type 11" evidence="1">
    <location>
        <begin position="86"/>
        <end position="190"/>
    </location>
</feature>
<evidence type="ECO:0000259" key="1">
    <source>
        <dbReference type="Pfam" id="PF08241"/>
    </source>
</evidence>
<protein>
    <submittedName>
        <fullName evidence="2">Methyltransferase</fullName>
    </submittedName>
</protein>
<proteinExistence type="predicted"/>
<keyword evidence="3" id="KW-1185">Reference proteome</keyword>
<evidence type="ECO:0000313" key="3">
    <source>
        <dbReference type="Proteomes" id="UP001239445"/>
    </source>
</evidence>
<dbReference type="GO" id="GO:0008757">
    <property type="term" value="F:S-adenosylmethionine-dependent methyltransferase activity"/>
    <property type="evidence" value="ECO:0007669"/>
    <property type="project" value="InterPro"/>
</dbReference>